<dbReference type="AlphaFoldDB" id="A0AAD8FK25"/>
<reference evidence="1" key="2">
    <citation type="submission" date="2023-04" db="EMBL/GenBank/DDBJ databases">
        <authorList>
            <person name="Bu L."/>
            <person name="Lu L."/>
            <person name="Laidemitt M.R."/>
            <person name="Zhang S.M."/>
            <person name="Mutuku M."/>
            <person name="Mkoji G."/>
            <person name="Steinauer M."/>
            <person name="Loker E.S."/>
        </authorList>
    </citation>
    <scope>NUCLEOTIDE SEQUENCE</scope>
    <source>
        <strain evidence="1">KasaAsao</strain>
        <tissue evidence="1">Whole Snail</tissue>
    </source>
</reference>
<evidence type="ECO:0000313" key="2">
    <source>
        <dbReference type="Proteomes" id="UP001233172"/>
    </source>
</evidence>
<organism evidence="1 2">
    <name type="scientific">Biomphalaria pfeifferi</name>
    <name type="common">Bloodfluke planorb</name>
    <name type="synonym">Freshwater snail</name>
    <dbReference type="NCBI Taxonomy" id="112525"/>
    <lineage>
        <taxon>Eukaryota</taxon>
        <taxon>Metazoa</taxon>
        <taxon>Spiralia</taxon>
        <taxon>Lophotrochozoa</taxon>
        <taxon>Mollusca</taxon>
        <taxon>Gastropoda</taxon>
        <taxon>Heterobranchia</taxon>
        <taxon>Euthyneura</taxon>
        <taxon>Panpulmonata</taxon>
        <taxon>Hygrophila</taxon>
        <taxon>Lymnaeoidea</taxon>
        <taxon>Planorbidae</taxon>
        <taxon>Biomphalaria</taxon>
    </lineage>
</organism>
<protein>
    <submittedName>
        <fullName evidence="1">Uncharacterized protein</fullName>
    </submittedName>
</protein>
<dbReference type="EMBL" id="JASAOG010000009">
    <property type="protein sequence ID" value="KAK0066813.1"/>
    <property type="molecule type" value="Genomic_DNA"/>
</dbReference>
<sequence length="77" mass="8727">CDIVDFNIHLFIPQTQCLQIHCAPGRTYRDGHCDVNLEIKGIGYFKQLRMEPLPTGNVYGTFNSSKDISIKNLTDLV</sequence>
<proteinExistence type="predicted"/>
<gene>
    <name evidence="1" type="ORF">Bpfe_003548</name>
</gene>
<accession>A0AAD8FK25</accession>
<name>A0AAD8FK25_BIOPF</name>
<evidence type="ECO:0000313" key="1">
    <source>
        <dbReference type="EMBL" id="KAK0066813.1"/>
    </source>
</evidence>
<dbReference type="Proteomes" id="UP001233172">
    <property type="component" value="Unassembled WGS sequence"/>
</dbReference>
<comment type="caution">
    <text evidence="1">The sequence shown here is derived from an EMBL/GenBank/DDBJ whole genome shotgun (WGS) entry which is preliminary data.</text>
</comment>
<keyword evidence="2" id="KW-1185">Reference proteome</keyword>
<reference evidence="1" key="1">
    <citation type="journal article" date="2023" name="PLoS Negl. Trop. Dis.">
        <title>A genome sequence for Biomphalaria pfeifferi, the major vector snail for the human-infecting parasite Schistosoma mansoni.</title>
        <authorList>
            <person name="Bu L."/>
            <person name="Lu L."/>
            <person name="Laidemitt M.R."/>
            <person name="Zhang S.M."/>
            <person name="Mutuku M."/>
            <person name="Mkoji G."/>
            <person name="Steinauer M."/>
            <person name="Loker E.S."/>
        </authorList>
    </citation>
    <scope>NUCLEOTIDE SEQUENCE</scope>
    <source>
        <strain evidence="1">KasaAsao</strain>
    </source>
</reference>
<feature type="non-terminal residue" evidence="1">
    <location>
        <position position="1"/>
    </location>
</feature>